<dbReference type="GO" id="GO:0004930">
    <property type="term" value="F:G protein-coupled receptor activity"/>
    <property type="evidence" value="ECO:0007669"/>
    <property type="project" value="InterPro"/>
</dbReference>
<protein>
    <submittedName>
        <fullName evidence="9">Uncharacterized protein</fullName>
    </submittedName>
</protein>
<name>A0A7M7T333_STRPU</name>
<keyword evidence="10" id="KW-1185">Reference proteome</keyword>
<evidence type="ECO:0000313" key="10">
    <source>
        <dbReference type="Proteomes" id="UP000007110"/>
    </source>
</evidence>
<dbReference type="Pfam" id="PF00002">
    <property type="entry name" value="7tm_2"/>
    <property type="match status" value="1"/>
</dbReference>
<dbReference type="Gene3D" id="2.60.220.50">
    <property type="match status" value="1"/>
</dbReference>
<feature type="transmembrane region" description="Helical" evidence="6">
    <location>
        <begin position="418"/>
        <end position="443"/>
    </location>
</feature>
<accession>A0A7M7T333</accession>
<dbReference type="OMA" id="CFITEMI"/>
<evidence type="ECO:0000313" key="9">
    <source>
        <dbReference type="EnsemblMetazoa" id="XP_030850245"/>
    </source>
</evidence>
<dbReference type="CDD" id="cd15040">
    <property type="entry name" value="7tmB2_Adhesion"/>
    <property type="match status" value="1"/>
</dbReference>
<dbReference type="SMART" id="SM00303">
    <property type="entry name" value="GPS"/>
    <property type="match status" value="1"/>
</dbReference>
<evidence type="ECO:0000256" key="1">
    <source>
        <dbReference type="ARBA" id="ARBA00004141"/>
    </source>
</evidence>
<feature type="transmembrane region" description="Helical" evidence="6">
    <location>
        <begin position="386"/>
        <end position="406"/>
    </location>
</feature>
<keyword evidence="2 6" id="KW-0812">Transmembrane</keyword>
<dbReference type="Gene3D" id="1.20.1070.10">
    <property type="entry name" value="Rhodopsin 7-helix transmembrane proteins"/>
    <property type="match status" value="1"/>
</dbReference>
<reference evidence="10" key="1">
    <citation type="submission" date="2015-02" db="EMBL/GenBank/DDBJ databases">
        <title>Genome sequencing for Strongylocentrotus purpuratus.</title>
        <authorList>
            <person name="Murali S."/>
            <person name="Liu Y."/>
            <person name="Vee V."/>
            <person name="English A."/>
            <person name="Wang M."/>
            <person name="Skinner E."/>
            <person name="Han Y."/>
            <person name="Muzny D.M."/>
            <person name="Worley K.C."/>
            <person name="Gibbs R.A."/>
        </authorList>
    </citation>
    <scope>NUCLEOTIDE SEQUENCE</scope>
</reference>
<dbReference type="PROSITE" id="PS50261">
    <property type="entry name" value="G_PROTEIN_RECEP_F2_4"/>
    <property type="match status" value="1"/>
</dbReference>
<comment type="subcellular location">
    <subcellularLocation>
        <location evidence="1">Membrane</location>
        <topology evidence="1">Multi-pass membrane protein</topology>
    </subcellularLocation>
</comment>
<evidence type="ECO:0000256" key="5">
    <source>
        <dbReference type="ARBA" id="ARBA00023157"/>
    </source>
</evidence>
<sequence length="645" mass="71259">MPSVARTTILREQQLNLTTGESDIQDVLSVLTLISQDTNITSAGIGAAFDIIHQMGSISQPTQENVASVVDILSILAMLDKGMIMEAEMMNGAVSRATMALKNILLAVNVPSNQTFQQVAANLVVQVIDSKSDGVRDGIVFSIIGDDSQSFDESDIQLSTDNLDSGNLGDVVQAAIVIGPGTIDEGTMRNIAFTVYRDDALFVMDGQVGSNDGRRNITVNTNIIGASLGTSETTPLNAPVTITLAHKQVRYQSLHELVCRFYLLNGQISSHLYQIVKPTESDIEYVFIKQNATNPQCVFWEYTTNAWSSDGCDMTNTSETHTECQCNHLTNFAVLMDVSGIPRRSERVEQVLRILSYIGCSLSILGLLVTLAVYSTDRKLRCLQHIWILMCLCITLLFLYVFFIIMTALDRYPGEPEVGPGLCGVIAAGLHFTTLSSMSWMGVEGINMFEIVMDSYIPLFMIKASIIAWGLPAAIVLITGAISRQNYANSDYCFLQKWPLVGGLLIPMAIILAHNVIIFALVRCLVRINRRQEIMRRLKNGIGVLLLLGLTWLVGYYTVTEQLNLAVHVIFILLNSLQGFFIFVFYVLRQPQSRARLRERLGCCFHDSPLTVGANTMSMKQMRMTGTGNPVNKSDIDEHVYEDVS</sequence>
<keyword evidence="5" id="KW-1015">Disulfide bond</keyword>
<dbReference type="GeneID" id="100889328"/>
<keyword evidence="4 6" id="KW-0472">Membrane</keyword>
<evidence type="ECO:0000256" key="4">
    <source>
        <dbReference type="ARBA" id="ARBA00023136"/>
    </source>
</evidence>
<dbReference type="InParanoid" id="A0A7M7T333"/>
<dbReference type="InterPro" id="IPR057244">
    <property type="entry name" value="GAIN_B"/>
</dbReference>
<feature type="domain" description="GAIN-B" evidence="7">
    <location>
        <begin position="147"/>
        <end position="342"/>
    </location>
</feature>
<dbReference type="AlphaFoldDB" id="A0A7M7T333"/>
<evidence type="ECO:0000259" key="8">
    <source>
        <dbReference type="PROSITE" id="PS50261"/>
    </source>
</evidence>
<dbReference type="EnsemblMetazoa" id="XM_030994385">
    <property type="protein sequence ID" value="XP_030850245"/>
    <property type="gene ID" value="LOC100889328"/>
</dbReference>
<feature type="transmembrane region" description="Helical" evidence="6">
    <location>
        <begin position="565"/>
        <end position="588"/>
    </location>
</feature>
<dbReference type="InterPro" id="IPR000832">
    <property type="entry name" value="GPCR_2_secretin-like"/>
</dbReference>
<dbReference type="InterPro" id="IPR046338">
    <property type="entry name" value="GAIN_dom_sf"/>
</dbReference>
<feature type="transmembrane region" description="Helical" evidence="6">
    <location>
        <begin position="538"/>
        <end position="559"/>
    </location>
</feature>
<dbReference type="RefSeq" id="XP_030850245.1">
    <property type="nucleotide sequence ID" value="XM_030994385.1"/>
</dbReference>
<evidence type="ECO:0000256" key="6">
    <source>
        <dbReference type="SAM" id="Phobius"/>
    </source>
</evidence>
<evidence type="ECO:0000256" key="3">
    <source>
        <dbReference type="ARBA" id="ARBA00022989"/>
    </source>
</evidence>
<evidence type="ECO:0000259" key="7">
    <source>
        <dbReference type="PROSITE" id="PS50221"/>
    </source>
</evidence>
<dbReference type="Proteomes" id="UP000007110">
    <property type="component" value="Unassembled WGS sequence"/>
</dbReference>
<evidence type="ECO:0000256" key="2">
    <source>
        <dbReference type="ARBA" id="ARBA00022692"/>
    </source>
</evidence>
<feature type="transmembrane region" description="Helical" evidence="6">
    <location>
        <begin position="354"/>
        <end position="374"/>
    </location>
</feature>
<dbReference type="GO" id="GO:0007166">
    <property type="term" value="P:cell surface receptor signaling pathway"/>
    <property type="evidence" value="ECO:0007669"/>
    <property type="project" value="InterPro"/>
</dbReference>
<dbReference type="InterPro" id="IPR017981">
    <property type="entry name" value="GPCR_2-like_7TM"/>
</dbReference>
<reference evidence="9" key="2">
    <citation type="submission" date="2021-01" db="UniProtKB">
        <authorList>
            <consortium name="EnsemblMetazoa"/>
        </authorList>
    </citation>
    <scope>IDENTIFICATION</scope>
</reference>
<dbReference type="PROSITE" id="PS50221">
    <property type="entry name" value="GAIN_B"/>
    <property type="match status" value="1"/>
</dbReference>
<dbReference type="Pfam" id="PF01825">
    <property type="entry name" value="GPS"/>
    <property type="match status" value="1"/>
</dbReference>
<organism evidence="9 10">
    <name type="scientific">Strongylocentrotus purpuratus</name>
    <name type="common">Purple sea urchin</name>
    <dbReference type="NCBI Taxonomy" id="7668"/>
    <lineage>
        <taxon>Eukaryota</taxon>
        <taxon>Metazoa</taxon>
        <taxon>Echinodermata</taxon>
        <taxon>Eleutherozoa</taxon>
        <taxon>Echinozoa</taxon>
        <taxon>Echinoidea</taxon>
        <taxon>Euechinoidea</taxon>
        <taxon>Echinacea</taxon>
        <taxon>Camarodonta</taxon>
        <taxon>Echinidea</taxon>
        <taxon>Strongylocentrotidae</taxon>
        <taxon>Strongylocentrotus</taxon>
    </lineage>
</organism>
<dbReference type="SUPFAM" id="SSF81321">
    <property type="entry name" value="Family A G protein-coupled receptor-like"/>
    <property type="match status" value="1"/>
</dbReference>
<dbReference type="KEGG" id="spu:100889328"/>
<feature type="transmembrane region" description="Helical" evidence="6">
    <location>
        <begin position="502"/>
        <end position="526"/>
    </location>
</feature>
<dbReference type="InterPro" id="IPR000203">
    <property type="entry name" value="GPS"/>
</dbReference>
<dbReference type="PANTHER" id="PTHR45692:SF1">
    <property type="entry name" value="G-PROTEIN COUPLED RECEPTORS FAMILY 2 PROFILE 2 DOMAIN-CONTAINING PROTEIN"/>
    <property type="match status" value="1"/>
</dbReference>
<dbReference type="OrthoDB" id="8951579at2759"/>
<dbReference type="PRINTS" id="PR00249">
    <property type="entry name" value="GPCRSECRETIN"/>
</dbReference>
<proteinExistence type="predicted"/>
<keyword evidence="3 6" id="KW-1133">Transmembrane helix</keyword>
<dbReference type="PANTHER" id="PTHR45692">
    <property type="entry name" value="G_PROTEIN_RECEP_F2_4 DOMAIN-CONTAINING PROTEIN"/>
    <property type="match status" value="1"/>
</dbReference>
<feature type="domain" description="G-protein coupled receptors family 2 profile 2" evidence="8">
    <location>
        <begin position="352"/>
        <end position="590"/>
    </location>
</feature>
<dbReference type="GO" id="GO:0016020">
    <property type="term" value="C:membrane"/>
    <property type="evidence" value="ECO:0007669"/>
    <property type="project" value="UniProtKB-SubCell"/>
</dbReference>
<feature type="transmembrane region" description="Helical" evidence="6">
    <location>
        <begin position="455"/>
        <end position="482"/>
    </location>
</feature>